<keyword evidence="1" id="KW-1133">Transmembrane helix</keyword>
<accession>A0A1I6QSW9</accession>
<proteinExistence type="predicted"/>
<evidence type="ECO:0000313" key="4">
    <source>
        <dbReference type="Proteomes" id="UP000183209"/>
    </source>
</evidence>
<dbReference type="SUPFAM" id="SSF48452">
    <property type="entry name" value="TPR-like"/>
    <property type="match status" value="1"/>
</dbReference>
<reference evidence="3 4" key="1">
    <citation type="submission" date="2016-10" db="EMBL/GenBank/DDBJ databases">
        <authorList>
            <person name="de Groot N.N."/>
        </authorList>
    </citation>
    <scope>NUCLEOTIDE SEQUENCE [LARGE SCALE GENOMIC DNA]</scope>
    <source>
        <strain evidence="3 4">CGMCC 1.6114</strain>
    </source>
</reference>
<dbReference type="GO" id="GO:0043565">
    <property type="term" value="F:sequence-specific DNA binding"/>
    <property type="evidence" value="ECO:0007669"/>
    <property type="project" value="InterPro"/>
</dbReference>
<feature type="domain" description="HTH araC/xylS-type" evidence="2">
    <location>
        <begin position="452"/>
        <end position="544"/>
    </location>
</feature>
<gene>
    <name evidence="3" type="ORF">SAMN04487906_0834</name>
</gene>
<dbReference type="AlphaFoldDB" id="A0A1I6QSW9"/>
<keyword evidence="3" id="KW-0238">DNA-binding</keyword>
<keyword evidence="1" id="KW-0812">Transmembrane</keyword>
<evidence type="ECO:0000256" key="1">
    <source>
        <dbReference type="SAM" id="Phobius"/>
    </source>
</evidence>
<name>A0A1I6QSW9_9FLAO</name>
<dbReference type="Proteomes" id="UP000183209">
    <property type="component" value="Unassembled WGS sequence"/>
</dbReference>
<organism evidence="3 4">
    <name type="scientific">Zhouia amylolytica</name>
    <dbReference type="NCBI Taxonomy" id="376730"/>
    <lineage>
        <taxon>Bacteria</taxon>
        <taxon>Pseudomonadati</taxon>
        <taxon>Bacteroidota</taxon>
        <taxon>Flavobacteriia</taxon>
        <taxon>Flavobacteriales</taxon>
        <taxon>Flavobacteriaceae</taxon>
        <taxon>Zhouia</taxon>
    </lineage>
</organism>
<dbReference type="Gene3D" id="1.25.40.10">
    <property type="entry name" value="Tetratricopeptide repeat domain"/>
    <property type="match status" value="1"/>
</dbReference>
<keyword evidence="1" id="KW-0472">Membrane</keyword>
<sequence length="549" mass="63915">MWPLHFVTASAQTQGLNNLDSLVSIDYATLAHKIKLSSKGSISQQAYLKAYLMKARAEKNDTEEFYAYKYYLHRTDHVQKIRFSDSMLMVAKRIQDSSLIASSYLTRGIVHYGAKDHTAALNNYLKATEYLTLDKTPYLYYKNQYLIAQVKYYLGYYMEALSLLKECLPYFKHHKERAYLNTLHQISLCQNRMGNYGDCSETNKVGLEASRRLGMATMEIYFKLSEGVNQYYRDNYHNALTLLNEVLPGIAKRDDFANSAIGYFYRGKSYLALGIKDKAMDDFKTVDENFNAHHYIRADLRESFEILLKQAISSDDTEQQLYYIDQLERLDSVLNQHNYYLYKKIFKEYDTKVLERTKSNLEIQLRKEHKRRGYLTAGLGIVFSLLGLFVVRHLKIRKRYEEQFKKLMDEEPKESVVSPVAPLSYSDLNISEDVVSTVIKQLKTFEEKQQFLDENLSVSKLAAQFDVNSKYLSKIIARFRGKSFANYINDLKIDFIVARLKKEPILRKYTNAALAKEACFSTTQRFTRAFKSKTGISTSYFLEELKRGL</sequence>
<dbReference type="SMART" id="SM00342">
    <property type="entry name" value="HTH_ARAC"/>
    <property type="match status" value="1"/>
</dbReference>
<evidence type="ECO:0000313" key="3">
    <source>
        <dbReference type="EMBL" id="SFS55378.1"/>
    </source>
</evidence>
<dbReference type="InterPro" id="IPR011990">
    <property type="entry name" value="TPR-like_helical_dom_sf"/>
</dbReference>
<dbReference type="EMBL" id="FPAG01000002">
    <property type="protein sequence ID" value="SFS55378.1"/>
    <property type="molecule type" value="Genomic_DNA"/>
</dbReference>
<feature type="transmembrane region" description="Helical" evidence="1">
    <location>
        <begin position="373"/>
        <end position="391"/>
    </location>
</feature>
<dbReference type="PROSITE" id="PS01124">
    <property type="entry name" value="HTH_ARAC_FAMILY_2"/>
    <property type="match status" value="1"/>
</dbReference>
<dbReference type="InterPro" id="IPR018060">
    <property type="entry name" value="HTH_AraC"/>
</dbReference>
<dbReference type="Gene3D" id="1.10.10.60">
    <property type="entry name" value="Homeodomain-like"/>
    <property type="match status" value="2"/>
</dbReference>
<protein>
    <submittedName>
        <fullName evidence="3">AraC-type DNA-binding protein</fullName>
    </submittedName>
</protein>
<dbReference type="GO" id="GO:0003700">
    <property type="term" value="F:DNA-binding transcription factor activity"/>
    <property type="evidence" value="ECO:0007669"/>
    <property type="project" value="InterPro"/>
</dbReference>
<evidence type="ECO:0000259" key="2">
    <source>
        <dbReference type="PROSITE" id="PS01124"/>
    </source>
</evidence>